<protein>
    <submittedName>
        <fullName evidence="2">Alpha/beta hydrolase</fullName>
    </submittedName>
</protein>
<keyword evidence="2" id="KW-0378">Hydrolase</keyword>
<dbReference type="RefSeq" id="WP_144089629.1">
    <property type="nucleotide sequence ID" value="NZ_VMHE01000037.1"/>
</dbReference>
<gene>
    <name evidence="2" type="ORF">FPQ13_12345</name>
</gene>
<dbReference type="Gene3D" id="3.40.50.1820">
    <property type="entry name" value="alpha/beta hydrolase"/>
    <property type="match status" value="1"/>
</dbReference>
<dbReference type="Proteomes" id="UP000316425">
    <property type="component" value="Unassembled WGS sequence"/>
</dbReference>
<organism evidence="2 3">
    <name type="scientific">Allobacillus salarius</name>
    <dbReference type="NCBI Taxonomy" id="1955272"/>
    <lineage>
        <taxon>Bacteria</taxon>
        <taxon>Bacillati</taxon>
        <taxon>Bacillota</taxon>
        <taxon>Bacilli</taxon>
        <taxon>Bacillales</taxon>
        <taxon>Bacillaceae</taxon>
        <taxon>Allobacillus</taxon>
    </lineage>
</organism>
<accession>A0A556P6N9</accession>
<comment type="caution">
    <text evidence="2">The sequence shown here is derived from an EMBL/GenBank/DDBJ whole genome shotgun (WGS) entry which is preliminary data.</text>
</comment>
<evidence type="ECO:0000313" key="3">
    <source>
        <dbReference type="Proteomes" id="UP000316425"/>
    </source>
</evidence>
<dbReference type="OrthoDB" id="9775557at2"/>
<feature type="domain" description="AB hydrolase-1" evidence="1">
    <location>
        <begin position="3"/>
        <end position="114"/>
    </location>
</feature>
<reference evidence="2 3" key="1">
    <citation type="submission" date="2019-07" db="EMBL/GenBank/DDBJ databases">
        <title>Allobacillus sp. nov. SKP isolated from shrimp paste of Euphausiacea.</title>
        <authorList>
            <person name="Kanchanasin P."/>
            <person name="Tanasupawat S."/>
            <person name="Shi W."/>
            <person name="Wu L."/>
            <person name="Ma J."/>
        </authorList>
    </citation>
    <scope>NUCLEOTIDE SEQUENCE [LARGE SCALE GENOMIC DNA]</scope>
    <source>
        <strain evidence="2 3">SKP4-8</strain>
    </source>
</reference>
<dbReference type="PANTHER" id="PTHR37946:SF1">
    <property type="entry name" value="SLL1969 PROTEIN"/>
    <property type="match status" value="1"/>
</dbReference>
<name>A0A556P6N9_9BACI</name>
<evidence type="ECO:0000259" key="1">
    <source>
        <dbReference type="Pfam" id="PF12697"/>
    </source>
</evidence>
<dbReference type="PANTHER" id="PTHR37946">
    <property type="entry name" value="SLL1969 PROTEIN"/>
    <property type="match status" value="1"/>
</dbReference>
<proteinExistence type="predicted"/>
<dbReference type="InterPro" id="IPR000073">
    <property type="entry name" value="AB_hydrolase_1"/>
</dbReference>
<dbReference type="InterPro" id="IPR029058">
    <property type="entry name" value="AB_hydrolase_fold"/>
</dbReference>
<dbReference type="SUPFAM" id="SSF53474">
    <property type="entry name" value="alpha/beta-Hydrolases"/>
    <property type="match status" value="1"/>
</dbReference>
<evidence type="ECO:0000313" key="2">
    <source>
        <dbReference type="EMBL" id="TSJ60056.1"/>
    </source>
</evidence>
<dbReference type="GO" id="GO:0016787">
    <property type="term" value="F:hydrolase activity"/>
    <property type="evidence" value="ECO:0007669"/>
    <property type="project" value="UniProtKB-KW"/>
</dbReference>
<keyword evidence="3" id="KW-1185">Reference proteome</keyword>
<dbReference type="Pfam" id="PF12697">
    <property type="entry name" value="Abhydrolase_6"/>
    <property type="match status" value="1"/>
</dbReference>
<dbReference type="EMBL" id="VMHE01000037">
    <property type="protein sequence ID" value="TSJ60056.1"/>
    <property type="molecule type" value="Genomic_DNA"/>
</dbReference>
<sequence length="213" mass="24424">MKVILVHGFYRDKKDFYSMKKDLENWGYECLVPTLPLTYQEFDRSTVVLKEYIQKYTDPNEKIHLVGHSTGGLVIRHLLMDEDIVRQVGRAVLIATPNRGSYLATLAGRMKWYVSRFRTLKSLDRAYIEQLNIEAPNGVEIGAIAGTKSKGLLGRLIREKNDGKVELSSVPMDEFKDFIILPYHHLEIHHQSRTASLVNQFLENGQFKGGSDR</sequence>
<dbReference type="AlphaFoldDB" id="A0A556P6N9"/>